<reference evidence="2" key="1">
    <citation type="journal article" date="2015" name="Nature">
        <title>Complex archaea that bridge the gap between prokaryotes and eukaryotes.</title>
        <authorList>
            <person name="Spang A."/>
            <person name="Saw J.H."/>
            <person name="Jorgensen S.L."/>
            <person name="Zaremba-Niedzwiedzka K."/>
            <person name="Martijn J."/>
            <person name="Lind A.E."/>
            <person name="van Eijk R."/>
            <person name="Schleper C."/>
            <person name="Guy L."/>
            <person name="Ettema T.J."/>
        </authorList>
    </citation>
    <scope>NUCLEOTIDE SEQUENCE</scope>
</reference>
<comment type="caution">
    <text evidence="2">The sequence shown here is derived from an EMBL/GenBank/DDBJ whole genome shotgun (WGS) entry which is preliminary data.</text>
</comment>
<feature type="region of interest" description="Disordered" evidence="1">
    <location>
        <begin position="158"/>
        <end position="179"/>
    </location>
</feature>
<sequence length="179" mass="19879">MTTFNMTKKAEDIEGGVLVPEDWYPLEIFEEPLDPQETPNKKKLAGLSEAEGAGENIVLNLRLNHDDSMYDGRRFRIWLPYPNETDKKTYGLGGQTKEDAKNELIRDVYAAFAGLNPEDVEGDEVEFSLGDKAEFYVVRSLDQQGVKEINAVDVFRHLPRPVGGGPDGSGSAGDDDIPF</sequence>
<protein>
    <submittedName>
        <fullName evidence="2">Uncharacterized protein</fullName>
    </submittedName>
</protein>
<evidence type="ECO:0000313" key="2">
    <source>
        <dbReference type="EMBL" id="KKN39824.1"/>
    </source>
</evidence>
<feature type="compositionally biased region" description="Gly residues" evidence="1">
    <location>
        <begin position="162"/>
        <end position="171"/>
    </location>
</feature>
<gene>
    <name evidence="2" type="ORF">LCGC14_0739360</name>
</gene>
<proteinExistence type="predicted"/>
<organism evidence="2">
    <name type="scientific">marine sediment metagenome</name>
    <dbReference type="NCBI Taxonomy" id="412755"/>
    <lineage>
        <taxon>unclassified sequences</taxon>
        <taxon>metagenomes</taxon>
        <taxon>ecological metagenomes</taxon>
    </lineage>
</organism>
<name>A0A0F9QBE6_9ZZZZ</name>
<dbReference type="EMBL" id="LAZR01001741">
    <property type="protein sequence ID" value="KKN39824.1"/>
    <property type="molecule type" value="Genomic_DNA"/>
</dbReference>
<accession>A0A0F9QBE6</accession>
<dbReference type="AlphaFoldDB" id="A0A0F9QBE6"/>
<evidence type="ECO:0000256" key="1">
    <source>
        <dbReference type="SAM" id="MobiDB-lite"/>
    </source>
</evidence>